<dbReference type="GO" id="GO:0005789">
    <property type="term" value="C:endoplasmic reticulum membrane"/>
    <property type="evidence" value="ECO:0007669"/>
    <property type="project" value="TreeGrafter"/>
</dbReference>
<dbReference type="InterPro" id="IPR005629">
    <property type="entry name" value="Skn1/Kre6/Sbg1"/>
</dbReference>
<dbReference type="GO" id="GO:0071555">
    <property type="term" value="P:cell wall organization"/>
    <property type="evidence" value="ECO:0007669"/>
    <property type="project" value="UniProtKB-KW"/>
</dbReference>
<name>A0A1V9YT38_9STRA</name>
<accession>A0A1V9YT38</accession>
<evidence type="ECO:0000313" key="6">
    <source>
        <dbReference type="EMBL" id="OQR88733.1"/>
    </source>
</evidence>
<evidence type="ECO:0000256" key="4">
    <source>
        <dbReference type="ARBA" id="ARBA00023316"/>
    </source>
</evidence>
<evidence type="ECO:0000256" key="2">
    <source>
        <dbReference type="ARBA" id="ARBA00023136"/>
    </source>
</evidence>
<gene>
    <name evidence="6" type="ORF">THRCLA_10134</name>
</gene>
<dbReference type="OrthoDB" id="78386at2759"/>
<dbReference type="EMBL" id="JNBS01003038">
    <property type="protein sequence ID" value="OQR88733.1"/>
    <property type="molecule type" value="Genomic_DNA"/>
</dbReference>
<keyword evidence="5" id="KW-1133">Transmembrane helix</keyword>
<comment type="subcellular location">
    <subcellularLocation>
        <location evidence="1">Membrane</location>
    </subcellularLocation>
</comment>
<keyword evidence="2 5" id="KW-0472">Membrane</keyword>
<keyword evidence="5" id="KW-0812">Transmembrane</keyword>
<feature type="transmembrane region" description="Helical" evidence="5">
    <location>
        <begin position="165"/>
        <end position="183"/>
    </location>
</feature>
<dbReference type="PANTHER" id="PTHR31361">
    <property type="entry name" value="BETA-GLUCAN SYNTHESIS-ASSOCIATED PROTEIN KRE6-RELATED"/>
    <property type="match status" value="1"/>
</dbReference>
<dbReference type="GO" id="GO:0006078">
    <property type="term" value="P:(1-&gt;6)-beta-D-glucan biosynthetic process"/>
    <property type="evidence" value="ECO:0007669"/>
    <property type="project" value="TreeGrafter"/>
</dbReference>
<evidence type="ECO:0000256" key="1">
    <source>
        <dbReference type="ARBA" id="ARBA00004370"/>
    </source>
</evidence>
<dbReference type="GO" id="GO:0005886">
    <property type="term" value="C:plasma membrane"/>
    <property type="evidence" value="ECO:0007669"/>
    <property type="project" value="TreeGrafter"/>
</dbReference>
<dbReference type="STRING" id="74557.A0A1V9YT38"/>
<reference evidence="6 7" key="1">
    <citation type="journal article" date="2014" name="Genome Biol. Evol.">
        <title>The secreted proteins of Achlya hypogyna and Thraustotheca clavata identify the ancestral oomycete secretome and reveal gene acquisitions by horizontal gene transfer.</title>
        <authorList>
            <person name="Misner I."/>
            <person name="Blouin N."/>
            <person name="Leonard G."/>
            <person name="Richards T.A."/>
            <person name="Lane C.E."/>
        </authorList>
    </citation>
    <scope>NUCLEOTIDE SEQUENCE [LARGE SCALE GENOMIC DNA]</scope>
    <source>
        <strain evidence="6 7">ATCC 34112</strain>
    </source>
</reference>
<dbReference type="GO" id="GO:0015926">
    <property type="term" value="F:glucosidase activity"/>
    <property type="evidence" value="ECO:0007669"/>
    <property type="project" value="TreeGrafter"/>
</dbReference>
<protein>
    <submittedName>
        <fullName evidence="6">Beta-glucan synthesis-associated protein</fullName>
    </submittedName>
</protein>
<evidence type="ECO:0000313" key="7">
    <source>
        <dbReference type="Proteomes" id="UP000243217"/>
    </source>
</evidence>
<comment type="caution">
    <text evidence="6">The sequence shown here is derived from an EMBL/GenBank/DDBJ whole genome shotgun (WGS) entry which is preliminary data.</text>
</comment>
<dbReference type="PANTHER" id="PTHR31361:SF1">
    <property type="entry name" value="BETA-GLUCAN SYNTHESIS-ASSOCIATED PROTEIN KRE6-RELATED"/>
    <property type="match status" value="1"/>
</dbReference>
<keyword evidence="4" id="KW-0961">Cell wall biogenesis/degradation</keyword>
<proteinExistence type="predicted"/>
<keyword evidence="3" id="KW-0325">Glycoprotein</keyword>
<evidence type="ECO:0000256" key="5">
    <source>
        <dbReference type="SAM" id="Phobius"/>
    </source>
</evidence>
<organism evidence="6 7">
    <name type="scientific">Thraustotheca clavata</name>
    <dbReference type="NCBI Taxonomy" id="74557"/>
    <lineage>
        <taxon>Eukaryota</taxon>
        <taxon>Sar</taxon>
        <taxon>Stramenopiles</taxon>
        <taxon>Oomycota</taxon>
        <taxon>Saprolegniomycetes</taxon>
        <taxon>Saprolegniales</taxon>
        <taxon>Achlyaceae</taxon>
        <taxon>Thraustotheca</taxon>
    </lineage>
</organism>
<sequence length="197" mass="21762">MLDKAPSFEIPAATLPNLTQGGKENNPKKIMIEEQNYFIFNEAMSSAWGATPPNYGVGPCRGNLTIPKPATWDYNATQNICDYFPMYMVIDYILVQDNNTMSTIPPHQTIHQVAGGATCCTDDDCTTSTAITGSCVNRRCKCTGVWTGPHCTKYDTEDRSFGSPMYITIGLVAFIGLSSALMYRVKRIKPCKNYPES</sequence>
<dbReference type="AlphaFoldDB" id="A0A1V9YT38"/>
<keyword evidence="7" id="KW-1185">Reference proteome</keyword>
<dbReference type="Proteomes" id="UP000243217">
    <property type="component" value="Unassembled WGS sequence"/>
</dbReference>
<evidence type="ECO:0000256" key="3">
    <source>
        <dbReference type="ARBA" id="ARBA00023180"/>
    </source>
</evidence>